<feature type="region of interest" description="Disordered" evidence="1">
    <location>
        <begin position="68"/>
        <end position="117"/>
    </location>
</feature>
<feature type="compositionally biased region" description="Pro residues" evidence="1">
    <location>
        <begin position="98"/>
        <end position="117"/>
    </location>
</feature>
<evidence type="ECO:0000313" key="3">
    <source>
        <dbReference type="Proteomes" id="UP000694552"/>
    </source>
</evidence>
<name>A0A8C8AZA7_9STRI</name>
<feature type="region of interest" description="Disordered" evidence="1">
    <location>
        <begin position="15"/>
        <end position="39"/>
    </location>
</feature>
<reference evidence="2" key="2">
    <citation type="submission" date="2025-09" db="UniProtKB">
        <authorList>
            <consortium name="Ensembl"/>
        </authorList>
    </citation>
    <scope>IDENTIFICATION</scope>
</reference>
<evidence type="ECO:0000256" key="1">
    <source>
        <dbReference type="SAM" id="MobiDB-lite"/>
    </source>
</evidence>
<dbReference type="AlphaFoldDB" id="A0A8C8AZA7"/>
<reference evidence="2" key="1">
    <citation type="submission" date="2025-08" db="UniProtKB">
        <authorList>
            <consortium name="Ensembl"/>
        </authorList>
    </citation>
    <scope>IDENTIFICATION</scope>
</reference>
<keyword evidence="3" id="KW-1185">Reference proteome</keyword>
<evidence type="ECO:0000313" key="2">
    <source>
        <dbReference type="Ensembl" id="ENSOSUP00000013152.1"/>
    </source>
</evidence>
<proteinExistence type="predicted"/>
<dbReference type="Ensembl" id="ENSOSUT00000013596.1">
    <property type="protein sequence ID" value="ENSOSUP00000013152.1"/>
    <property type="gene ID" value="ENSOSUG00000009473.1"/>
</dbReference>
<accession>A0A8C8AZA7</accession>
<feature type="compositionally biased region" description="Basic and acidic residues" evidence="1">
    <location>
        <begin position="68"/>
        <end position="87"/>
    </location>
</feature>
<sequence length="138" mass="14617">MEAIALIESLAAPVVGSRCSSGGGKKELSPAPSTLEKPPLPVDVCRASASPRCHLGFREGRGRWEIPAEDAGRAARGSGLEEPRDAAASRALARAAPTTPPPPPCPEPPAERIPPPATLYRNLRGWATPAQTFFWNFQ</sequence>
<protein>
    <submittedName>
        <fullName evidence="2">Uncharacterized protein</fullName>
    </submittedName>
</protein>
<feature type="compositionally biased region" description="Low complexity" evidence="1">
    <location>
        <begin position="88"/>
        <end position="97"/>
    </location>
</feature>
<organism evidence="2 3">
    <name type="scientific">Otus sunia</name>
    <name type="common">Oriental scops-owl</name>
    <dbReference type="NCBI Taxonomy" id="257818"/>
    <lineage>
        <taxon>Eukaryota</taxon>
        <taxon>Metazoa</taxon>
        <taxon>Chordata</taxon>
        <taxon>Craniata</taxon>
        <taxon>Vertebrata</taxon>
        <taxon>Euteleostomi</taxon>
        <taxon>Archelosauria</taxon>
        <taxon>Archosauria</taxon>
        <taxon>Dinosauria</taxon>
        <taxon>Saurischia</taxon>
        <taxon>Theropoda</taxon>
        <taxon>Coelurosauria</taxon>
        <taxon>Aves</taxon>
        <taxon>Neognathae</taxon>
        <taxon>Neoaves</taxon>
        <taxon>Telluraves</taxon>
        <taxon>Strigiformes</taxon>
        <taxon>Strigidae</taxon>
        <taxon>Otus</taxon>
    </lineage>
</organism>
<dbReference type="Proteomes" id="UP000694552">
    <property type="component" value="Unplaced"/>
</dbReference>